<dbReference type="AlphaFoldDB" id="A0A8J6KCH4"/>
<keyword evidence="2" id="KW-1185">Reference proteome</keyword>
<organism evidence="1 2">
    <name type="scientific">Eleutherodactylus coqui</name>
    <name type="common">Puerto Rican coqui</name>
    <dbReference type="NCBI Taxonomy" id="57060"/>
    <lineage>
        <taxon>Eukaryota</taxon>
        <taxon>Metazoa</taxon>
        <taxon>Chordata</taxon>
        <taxon>Craniata</taxon>
        <taxon>Vertebrata</taxon>
        <taxon>Euteleostomi</taxon>
        <taxon>Amphibia</taxon>
        <taxon>Batrachia</taxon>
        <taxon>Anura</taxon>
        <taxon>Neobatrachia</taxon>
        <taxon>Hyloidea</taxon>
        <taxon>Eleutherodactylidae</taxon>
        <taxon>Eleutherodactylinae</taxon>
        <taxon>Eleutherodactylus</taxon>
        <taxon>Eleutherodactylus</taxon>
    </lineage>
</organism>
<gene>
    <name evidence="1" type="ORF">GDO78_006814</name>
</gene>
<evidence type="ECO:0000313" key="2">
    <source>
        <dbReference type="Proteomes" id="UP000770717"/>
    </source>
</evidence>
<sequence>MCFLCLFPPNVVYPVKTIVALKVRYEEVLMKLKTLGVLRKSLGTKVMPSQSRCAAACGSWPCNAHYTSLGRSAIFSAAVFPLLCLRPLVMPLYSRP</sequence>
<evidence type="ECO:0000313" key="1">
    <source>
        <dbReference type="EMBL" id="KAG9486635.1"/>
    </source>
</evidence>
<proteinExistence type="predicted"/>
<name>A0A8J6KCH4_ELECQ</name>
<dbReference type="EMBL" id="WNTK01000003">
    <property type="protein sequence ID" value="KAG9486635.1"/>
    <property type="molecule type" value="Genomic_DNA"/>
</dbReference>
<dbReference type="Proteomes" id="UP000770717">
    <property type="component" value="Unassembled WGS sequence"/>
</dbReference>
<reference evidence="1" key="1">
    <citation type="thesis" date="2020" institute="ProQuest LLC" country="789 East Eisenhower Parkway, Ann Arbor, MI, USA">
        <title>Comparative Genomics and Chromosome Evolution.</title>
        <authorList>
            <person name="Mudd A.B."/>
        </authorList>
    </citation>
    <scope>NUCLEOTIDE SEQUENCE</scope>
    <source>
        <strain evidence="1">HN-11 Male</strain>
        <tissue evidence="1">Kidney and liver</tissue>
    </source>
</reference>
<comment type="caution">
    <text evidence="1">The sequence shown here is derived from an EMBL/GenBank/DDBJ whole genome shotgun (WGS) entry which is preliminary data.</text>
</comment>
<accession>A0A8J6KCH4</accession>
<protein>
    <submittedName>
        <fullName evidence="1">Uncharacterized protein</fullName>
    </submittedName>
</protein>